<proteinExistence type="predicted"/>
<gene>
    <name evidence="1" type="ORF">rCG_52718</name>
</gene>
<name>A6IRD5_RAT</name>
<dbReference type="EMBL" id="CH473967">
    <property type="protein sequence ID" value="EDM11288.1"/>
    <property type="molecule type" value="Genomic_DNA"/>
</dbReference>
<evidence type="ECO:0000313" key="2">
    <source>
        <dbReference type="Proteomes" id="UP000234681"/>
    </source>
</evidence>
<sequence length="45" mass="5143">MFLEEFPVSSTELFGVLTACLLETLIDPFGTLLRRVLPYLVQTRL</sequence>
<dbReference type="AlphaFoldDB" id="A6IRD5"/>
<evidence type="ECO:0000313" key="1">
    <source>
        <dbReference type="EMBL" id="EDM11288.1"/>
    </source>
</evidence>
<dbReference type="Proteomes" id="UP000234681">
    <property type="component" value="Chromosome 11"/>
</dbReference>
<reference evidence="2" key="1">
    <citation type="submission" date="2005-09" db="EMBL/GenBank/DDBJ databases">
        <authorList>
            <person name="Mural R.J."/>
            <person name="Li P.W."/>
            <person name="Adams M.D."/>
            <person name="Amanatides P.G."/>
            <person name="Baden-Tillson H."/>
            <person name="Barnstead M."/>
            <person name="Chin S.H."/>
            <person name="Dew I."/>
            <person name="Evans C.A."/>
            <person name="Ferriera S."/>
            <person name="Flanigan M."/>
            <person name="Fosler C."/>
            <person name="Glodek A."/>
            <person name="Gu Z."/>
            <person name="Holt R.A."/>
            <person name="Jennings D."/>
            <person name="Kraft C.L."/>
            <person name="Lu F."/>
            <person name="Nguyen T."/>
            <person name="Nusskern D.R."/>
            <person name="Pfannkoch C.M."/>
            <person name="Sitter C."/>
            <person name="Sutton G.G."/>
            <person name="Venter J.C."/>
            <person name="Wang Z."/>
            <person name="Woodage T."/>
            <person name="Zheng X.H."/>
            <person name="Zhong F."/>
        </authorList>
    </citation>
    <scope>NUCLEOTIDE SEQUENCE [LARGE SCALE GENOMIC DNA]</scope>
    <source>
        <strain>BN</strain>
        <strain evidence="2">Sprague-Dawley</strain>
    </source>
</reference>
<organism evidence="1 2">
    <name type="scientific">Rattus norvegicus</name>
    <name type="common">Rat</name>
    <dbReference type="NCBI Taxonomy" id="10116"/>
    <lineage>
        <taxon>Eukaryota</taxon>
        <taxon>Metazoa</taxon>
        <taxon>Chordata</taxon>
        <taxon>Craniata</taxon>
        <taxon>Vertebrata</taxon>
        <taxon>Euteleostomi</taxon>
        <taxon>Mammalia</taxon>
        <taxon>Eutheria</taxon>
        <taxon>Euarchontoglires</taxon>
        <taxon>Glires</taxon>
        <taxon>Rodentia</taxon>
        <taxon>Myomorpha</taxon>
        <taxon>Muroidea</taxon>
        <taxon>Muridae</taxon>
        <taxon>Murinae</taxon>
        <taxon>Rattus</taxon>
    </lineage>
</organism>
<accession>A6IRD5</accession>
<protein>
    <submittedName>
        <fullName evidence="1">RCG52718</fullName>
    </submittedName>
</protein>